<dbReference type="PANTHER" id="PTHR38462">
    <property type="entry name" value="EXONUCLEASE-LIKE PROTEIN"/>
    <property type="match status" value="1"/>
</dbReference>
<evidence type="ECO:0000259" key="1">
    <source>
        <dbReference type="Pfam" id="PF13482"/>
    </source>
</evidence>
<dbReference type="SUPFAM" id="SSF48452">
    <property type="entry name" value="TPR-like"/>
    <property type="match status" value="1"/>
</dbReference>
<protein>
    <recommendedName>
        <fullName evidence="1">YprB ribonuclease H-like domain-containing protein</fullName>
    </recommendedName>
</protein>
<proteinExistence type="predicted"/>
<evidence type="ECO:0000313" key="3">
    <source>
        <dbReference type="Proteomes" id="UP000326331"/>
    </source>
</evidence>
<sequence>MFERDAQGLRERLRAALHQPVRRDTGAFDRSVTERADLSRLGGRWFETPLGPGYVIESVYDAGHYHGDVPLRRALALPLGRLAQQVRDARLAELEPARLRFVDTETTGLGGAGTMVFLCGVARFEGTELRLRQYLLPGPEYEGGLLGGLGEELEEAGGLVSYNGKAFDIPALETRYVLARMRPRLRDLPHLDLLHPNRRLFKGAFSSHRLAVVERELLGFEREDDCPSAEVPERYRWFARTGDPTHILPVLRHNAWDVLSLVALAAHLGSSCDDPGRPLQAARAAAYAGDWLEAAARYEAAIAQGLPRAERLEALEQAARAYQKAGAWEQAAACWERLIGEPRSRRVAPYVELAKLRERRLGDRPGALALMEEVVALAERGLVRPGSGEYGMEALRRRLGRLRGGGSGEQG</sequence>
<dbReference type="RefSeq" id="WP_158067280.1">
    <property type="nucleotide sequence ID" value="NZ_CP042829.1"/>
</dbReference>
<name>A0ABX6C201_9CHLR</name>
<evidence type="ECO:0000313" key="2">
    <source>
        <dbReference type="EMBL" id="QFG03317.1"/>
    </source>
</evidence>
<dbReference type="Proteomes" id="UP000326331">
    <property type="component" value="Chromosome"/>
</dbReference>
<organism evidence="2 3">
    <name type="scientific">Tepidiforma bonchosmolovskayae</name>
    <dbReference type="NCBI Taxonomy" id="2601677"/>
    <lineage>
        <taxon>Bacteria</taxon>
        <taxon>Bacillati</taxon>
        <taxon>Chloroflexota</taxon>
        <taxon>Tepidiformia</taxon>
        <taxon>Tepidiformales</taxon>
        <taxon>Tepidiformaceae</taxon>
        <taxon>Tepidiforma</taxon>
    </lineage>
</organism>
<reference evidence="2 3" key="1">
    <citation type="submission" date="2019-08" db="EMBL/GenBank/DDBJ databases">
        <authorList>
            <person name="Toschakov S.V."/>
        </authorList>
    </citation>
    <scope>NUCLEOTIDE SEQUENCE [LARGE SCALE GENOMIC DNA]</scope>
    <source>
        <strain evidence="2 3">3753O</strain>
    </source>
</reference>
<dbReference type="SUPFAM" id="SSF53098">
    <property type="entry name" value="Ribonuclease H-like"/>
    <property type="match status" value="1"/>
</dbReference>
<dbReference type="InterPro" id="IPR038720">
    <property type="entry name" value="YprB_RNase_H-like_dom"/>
</dbReference>
<accession>A0ABX6C201</accession>
<reference evidence="2 3" key="2">
    <citation type="submission" date="2019-10" db="EMBL/GenBank/DDBJ databases">
        <title>Thermopilla bonchosmolovskayae gen. nov., sp. nov., a moderately thermophilic Chloroflexi bacterium from a Chukotka hot spring (Arctic, Russia), representing a novel classis Thermopillaia, which include previously uncultivated lineage OLB14.</title>
        <authorList>
            <person name="Kochetkova T.V."/>
            <person name="Zayulina K.S."/>
            <person name="Zhigarkov V.S."/>
            <person name="Minaev N.V."/>
            <person name="Novikov A."/>
            <person name="Toshchakov S.V."/>
            <person name="Elcheninov A.G."/>
            <person name="Kublanov I.V."/>
        </authorList>
    </citation>
    <scope>NUCLEOTIDE SEQUENCE [LARGE SCALE GENOMIC DNA]</scope>
    <source>
        <strain evidence="2 3">3753O</strain>
    </source>
</reference>
<dbReference type="PANTHER" id="PTHR38462:SF1">
    <property type="entry name" value="YPRB RIBONUCLEASE H-LIKE DOMAIN-CONTAINING PROTEIN"/>
    <property type="match status" value="1"/>
</dbReference>
<gene>
    <name evidence="2" type="ORF">Tbon_08415</name>
</gene>
<dbReference type="Pfam" id="PF13482">
    <property type="entry name" value="RNase_H_2"/>
    <property type="match status" value="1"/>
</dbReference>
<keyword evidence="3" id="KW-1185">Reference proteome</keyword>
<dbReference type="InterPro" id="IPR011990">
    <property type="entry name" value="TPR-like_helical_dom_sf"/>
</dbReference>
<feature type="domain" description="YprB ribonuclease H-like" evidence="1">
    <location>
        <begin position="101"/>
        <end position="268"/>
    </location>
</feature>
<dbReference type="InterPro" id="IPR012337">
    <property type="entry name" value="RNaseH-like_sf"/>
</dbReference>
<dbReference type="EMBL" id="CP042829">
    <property type="protein sequence ID" value="QFG03317.1"/>
    <property type="molecule type" value="Genomic_DNA"/>
</dbReference>
<dbReference type="Gene3D" id="1.25.40.10">
    <property type="entry name" value="Tetratricopeptide repeat domain"/>
    <property type="match status" value="1"/>
</dbReference>